<gene>
    <name evidence="3" type="ORF">H6P81_018340</name>
</gene>
<keyword evidence="4" id="KW-1185">Reference proteome</keyword>
<reference evidence="3 4" key="1">
    <citation type="submission" date="2021-07" db="EMBL/GenBank/DDBJ databases">
        <title>The Aristolochia fimbriata genome: insights into angiosperm evolution, floral development and chemical biosynthesis.</title>
        <authorList>
            <person name="Jiao Y."/>
        </authorList>
    </citation>
    <scope>NUCLEOTIDE SEQUENCE [LARGE SCALE GENOMIC DNA]</scope>
    <source>
        <strain evidence="3">IBCAS-2021</strain>
        <tissue evidence="3">Leaf</tissue>
    </source>
</reference>
<evidence type="ECO:0000313" key="3">
    <source>
        <dbReference type="EMBL" id="KAG9442486.1"/>
    </source>
</evidence>
<dbReference type="AlphaFoldDB" id="A0AAV7E3Z2"/>
<evidence type="ECO:0000313" key="4">
    <source>
        <dbReference type="Proteomes" id="UP000825729"/>
    </source>
</evidence>
<dbReference type="InterPro" id="IPR044824">
    <property type="entry name" value="MAIN-like"/>
</dbReference>
<feature type="compositionally biased region" description="Acidic residues" evidence="1">
    <location>
        <begin position="745"/>
        <end position="760"/>
    </location>
</feature>
<comment type="caution">
    <text evidence="3">The sequence shown here is derived from an EMBL/GenBank/DDBJ whole genome shotgun (WGS) entry which is preliminary data.</text>
</comment>
<evidence type="ECO:0000256" key="1">
    <source>
        <dbReference type="SAM" id="MobiDB-lite"/>
    </source>
</evidence>
<dbReference type="EMBL" id="JAINDJ010000007">
    <property type="protein sequence ID" value="KAG9442486.1"/>
    <property type="molecule type" value="Genomic_DNA"/>
</dbReference>
<name>A0AAV7E3Z2_ARIFI</name>
<protein>
    <recommendedName>
        <fullName evidence="2">Aminotransferase-like plant mobile domain-containing protein</fullName>
    </recommendedName>
</protein>
<feature type="compositionally biased region" description="Basic residues" evidence="1">
    <location>
        <begin position="482"/>
        <end position="493"/>
    </location>
</feature>
<dbReference type="PANTHER" id="PTHR46033">
    <property type="entry name" value="PROTEIN MAIN-LIKE 2"/>
    <property type="match status" value="1"/>
</dbReference>
<dbReference type="Proteomes" id="UP000825729">
    <property type="component" value="Unassembled WGS sequence"/>
</dbReference>
<feature type="compositionally biased region" description="Pro residues" evidence="1">
    <location>
        <begin position="526"/>
        <end position="541"/>
    </location>
</feature>
<feature type="region of interest" description="Disordered" evidence="1">
    <location>
        <begin position="745"/>
        <end position="784"/>
    </location>
</feature>
<proteinExistence type="predicted"/>
<feature type="domain" description="Aminotransferase-like plant mobile" evidence="2">
    <location>
        <begin position="116"/>
        <end position="334"/>
    </location>
</feature>
<accession>A0AAV7E3Z2</accession>
<feature type="compositionally biased region" description="Basic and acidic residues" evidence="1">
    <location>
        <begin position="761"/>
        <end position="776"/>
    </location>
</feature>
<dbReference type="InterPro" id="IPR019557">
    <property type="entry name" value="AminoTfrase-like_pln_mobile"/>
</dbReference>
<dbReference type="GO" id="GO:0010073">
    <property type="term" value="P:meristem maintenance"/>
    <property type="evidence" value="ECO:0007669"/>
    <property type="project" value="InterPro"/>
</dbReference>
<feature type="region of interest" description="Disordered" evidence="1">
    <location>
        <begin position="459"/>
        <end position="583"/>
    </location>
</feature>
<sequence length="784" mass="87096">MAWTSSPTGLNGMDLVTHFTNSTLASLARGDRVFFLPCPGSSEDEAVAAGPETLALQSAFLVVNRPPRTLQDRFMDGGVVPTFQAPDTTLDTSIPFLYEWTTLLLGRCSRILRDAGVYYGLWASIFQYNCDVSVVRAFIDGWSTETNTLVTCQGELSITLLDMDWIFGLPIFGHFYDEVSPTVADFTNVRSSALPYSCRCLFLAYHNLCRSSEFNVLSTTAWVEFWFRTEDDAVPVHDPWTAWYARYGKGAATPRERTNTKREVFDFLHVTPGKEDEVHLAALLSIWLSRYVFHSTADDLRPMVFKVGSYMAIGVSFALAGPALACLYKDLGQAVVGWPLIAQWPCIPGWQSTFTLMGRILKEPVVQARNLFRRLPVLVWNRYALGGNSVSFLVDDSTLKKQLSKATYESLLSVRCCFLTVHRSIRYFIEPYPTRFVRQFGYCQDLPGDLGVKATNRLEPAPTVSAAENSEEEEDYDSDRSHSRRRHRSKGKKPVGVSLANKKRAPLAALNDTSVKKKPRKEAPPVSFPPSPPTFLPPIPEIEPHLEPQTSCPPKTNPPIETVQILSSPEAPEAPQEEVSSPGAIAQTDLSVVAALEGTKVVEELADVTPALTQPEALPIQEVAPSVVQEPAEEEVVVEILQERAPTVEEEEAVEVLQERAPTVEEEAPTTVVHEETLAPAFQEEVPAVETLVPVVEIQDTTTPLTLSTPSAWTLTPSQQLLSHVEGLMLQVWKDRLEDGEITLSEVDEELSEAKADEEDAREREEDARESLELAREQTSIGWD</sequence>
<feature type="compositionally biased region" description="Low complexity" evidence="1">
    <location>
        <begin position="567"/>
        <end position="582"/>
    </location>
</feature>
<dbReference type="PANTHER" id="PTHR46033:SF8">
    <property type="entry name" value="PROTEIN MAINTENANCE OF MERISTEMS-LIKE"/>
    <property type="match status" value="1"/>
</dbReference>
<evidence type="ECO:0000259" key="2">
    <source>
        <dbReference type="Pfam" id="PF10536"/>
    </source>
</evidence>
<organism evidence="3 4">
    <name type="scientific">Aristolochia fimbriata</name>
    <name type="common">White veined hardy Dutchman's pipe vine</name>
    <dbReference type="NCBI Taxonomy" id="158543"/>
    <lineage>
        <taxon>Eukaryota</taxon>
        <taxon>Viridiplantae</taxon>
        <taxon>Streptophyta</taxon>
        <taxon>Embryophyta</taxon>
        <taxon>Tracheophyta</taxon>
        <taxon>Spermatophyta</taxon>
        <taxon>Magnoliopsida</taxon>
        <taxon>Magnoliidae</taxon>
        <taxon>Piperales</taxon>
        <taxon>Aristolochiaceae</taxon>
        <taxon>Aristolochia</taxon>
    </lineage>
</organism>
<dbReference type="Pfam" id="PF10536">
    <property type="entry name" value="PMD"/>
    <property type="match status" value="1"/>
</dbReference>